<keyword evidence="2" id="KW-0238">DNA-binding</keyword>
<dbReference type="SMART" id="SM00342">
    <property type="entry name" value="HTH_ARAC"/>
    <property type="match status" value="1"/>
</dbReference>
<evidence type="ECO:0000313" key="5">
    <source>
        <dbReference type="EMBL" id="EHQ61718.1"/>
    </source>
</evidence>
<keyword evidence="6" id="KW-1185">Reference proteome</keyword>
<organism evidence="5 6">
    <name type="scientific">Paenibacillus dendritiformis C454</name>
    <dbReference type="NCBI Taxonomy" id="1131935"/>
    <lineage>
        <taxon>Bacteria</taxon>
        <taxon>Bacillati</taxon>
        <taxon>Bacillota</taxon>
        <taxon>Bacilli</taxon>
        <taxon>Bacillales</taxon>
        <taxon>Paenibacillaceae</taxon>
        <taxon>Paenibacillus</taxon>
    </lineage>
</organism>
<dbReference type="PATRIC" id="fig|1131935.3.peg.2817"/>
<dbReference type="Gene3D" id="1.10.10.60">
    <property type="entry name" value="Homeodomain-like"/>
    <property type="match status" value="2"/>
</dbReference>
<dbReference type="Proteomes" id="UP000003900">
    <property type="component" value="Unassembled WGS sequence"/>
</dbReference>
<dbReference type="GO" id="GO:0043565">
    <property type="term" value="F:sequence-specific DNA binding"/>
    <property type="evidence" value="ECO:0007669"/>
    <property type="project" value="InterPro"/>
</dbReference>
<dbReference type="InterPro" id="IPR018060">
    <property type="entry name" value="HTH_AraC"/>
</dbReference>
<name>H3SGS1_9BACL</name>
<proteinExistence type="predicted"/>
<dbReference type="GO" id="GO:0003700">
    <property type="term" value="F:DNA-binding transcription factor activity"/>
    <property type="evidence" value="ECO:0007669"/>
    <property type="project" value="InterPro"/>
</dbReference>
<dbReference type="OrthoDB" id="9816335at2"/>
<dbReference type="SUPFAM" id="SSF51215">
    <property type="entry name" value="Regulatory protein AraC"/>
    <property type="match status" value="1"/>
</dbReference>
<dbReference type="Pfam" id="PF02311">
    <property type="entry name" value="AraC_binding"/>
    <property type="match status" value="1"/>
</dbReference>
<dbReference type="InterPro" id="IPR014710">
    <property type="entry name" value="RmlC-like_jellyroll"/>
</dbReference>
<evidence type="ECO:0000256" key="1">
    <source>
        <dbReference type="ARBA" id="ARBA00023015"/>
    </source>
</evidence>
<dbReference type="PANTHER" id="PTHR43280:SF34">
    <property type="entry name" value="ARAC-FAMILY TRANSCRIPTIONAL REGULATOR"/>
    <property type="match status" value="1"/>
</dbReference>
<evidence type="ECO:0000256" key="2">
    <source>
        <dbReference type="ARBA" id="ARBA00023125"/>
    </source>
</evidence>
<evidence type="ECO:0000259" key="4">
    <source>
        <dbReference type="PROSITE" id="PS01124"/>
    </source>
</evidence>
<accession>H3SGS1</accession>
<evidence type="ECO:0000256" key="3">
    <source>
        <dbReference type="ARBA" id="ARBA00023163"/>
    </source>
</evidence>
<dbReference type="PANTHER" id="PTHR43280">
    <property type="entry name" value="ARAC-FAMILY TRANSCRIPTIONAL REGULATOR"/>
    <property type="match status" value="1"/>
</dbReference>
<dbReference type="STRING" id="1131935.PDENDC454_13630"/>
<keyword evidence="3" id="KW-0804">Transcription</keyword>
<gene>
    <name evidence="5" type="ORF">PDENDC454_13630</name>
</gene>
<evidence type="ECO:0000313" key="6">
    <source>
        <dbReference type="Proteomes" id="UP000003900"/>
    </source>
</evidence>
<dbReference type="SUPFAM" id="SSF46689">
    <property type="entry name" value="Homeodomain-like"/>
    <property type="match status" value="2"/>
</dbReference>
<dbReference type="EMBL" id="AHKH01000031">
    <property type="protein sequence ID" value="EHQ61718.1"/>
    <property type="molecule type" value="Genomic_DNA"/>
</dbReference>
<reference evidence="5 6" key="1">
    <citation type="journal article" date="2012" name="J. Bacteriol.">
        <title>Genome Sequence of the Pattern-Forming Social Bacterium Paenibacillus dendritiformis C454 Chiral Morphotype.</title>
        <authorList>
            <person name="Sirota-Madi A."/>
            <person name="Olender T."/>
            <person name="Helman Y."/>
            <person name="Brainis I."/>
            <person name="Finkelshtein A."/>
            <person name="Roth D."/>
            <person name="Hagai E."/>
            <person name="Leshkowitz D."/>
            <person name="Brodsky L."/>
            <person name="Galatenko V."/>
            <person name="Nikolaev V."/>
            <person name="Gutnick D.L."/>
            <person name="Lancet D."/>
            <person name="Ben-Jacob E."/>
        </authorList>
    </citation>
    <scope>NUCLEOTIDE SEQUENCE [LARGE SCALE GENOMIC DNA]</scope>
    <source>
        <strain evidence="5 6">C454</strain>
    </source>
</reference>
<dbReference type="Pfam" id="PF12833">
    <property type="entry name" value="HTH_18"/>
    <property type="match status" value="1"/>
</dbReference>
<dbReference type="PROSITE" id="PS00041">
    <property type="entry name" value="HTH_ARAC_FAMILY_1"/>
    <property type="match status" value="1"/>
</dbReference>
<dbReference type="Gene3D" id="2.60.120.10">
    <property type="entry name" value="Jelly Rolls"/>
    <property type="match status" value="1"/>
</dbReference>
<feature type="domain" description="HTH araC/xylS-type" evidence="4">
    <location>
        <begin position="172"/>
        <end position="270"/>
    </location>
</feature>
<dbReference type="RefSeq" id="WP_006677225.1">
    <property type="nucleotide sequence ID" value="NZ_AHKH01000031.1"/>
</dbReference>
<keyword evidence="1" id="KW-0805">Transcription regulation</keyword>
<protein>
    <submittedName>
        <fullName evidence="5">AraC family transcriptional regulator</fullName>
    </submittedName>
</protein>
<sequence length="289" mass="33295">MKDRSVYIFEWSPRTHIDPFHTHDHLEIGYCLSGTGTFYFGEKRYTAQPGDVFVVNNTERHAASSDPCNPSNYFFIYFDAMIIEQADPELLLPFVYYPQQFHNRIAGQLPVAASIGALFRQIWEEDRQKQSGYKGMMRSKIIEICALLLRHYGEFTPLEDRSRAIASYYRIKPALDYMKERFREPLTLSDAARVLSLSPSRTRHLFTEKLGQGFKEYLLQLRVNEAKRLLVATDLPIADIIHASGFQSQAPFYRTFKQLVGATPYDYRANAAKLALFDNNPAVLGRTIE</sequence>
<dbReference type="InterPro" id="IPR037923">
    <property type="entry name" value="HTH-like"/>
</dbReference>
<dbReference type="PROSITE" id="PS01124">
    <property type="entry name" value="HTH_ARAC_FAMILY_2"/>
    <property type="match status" value="1"/>
</dbReference>
<dbReference type="InterPro" id="IPR003313">
    <property type="entry name" value="AraC-bd"/>
</dbReference>
<comment type="caution">
    <text evidence="5">The sequence shown here is derived from an EMBL/GenBank/DDBJ whole genome shotgun (WGS) entry which is preliminary data.</text>
</comment>
<dbReference type="InterPro" id="IPR018062">
    <property type="entry name" value="HTH_AraC-typ_CS"/>
</dbReference>
<dbReference type="InterPro" id="IPR009057">
    <property type="entry name" value="Homeodomain-like_sf"/>
</dbReference>
<dbReference type="AlphaFoldDB" id="H3SGS1"/>